<dbReference type="AlphaFoldDB" id="A0A443RZR4"/>
<proteinExistence type="predicted"/>
<dbReference type="STRING" id="299467.A0A443RZR4"/>
<evidence type="ECO:0000313" key="3">
    <source>
        <dbReference type="Proteomes" id="UP000288716"/>
    </source>
</evidence>
<dbReference type="InterPro" id="IPR001304">
    <property type="entry name" value="C-type_lectin-like"/>
</dbReference>
<dbReference type="OrthoDB" id="6512817at2759"/>
<dbReference type="PROSITE" id="PS50041">
    <property type="entry name" value="C_TYPE_LECTIN_2"/>
    <property type="match status" value="1"/>
</dbReference>
<dbReference type="EMBL" id="NCKV01015619">
    <property type="protein sequence ID" value="RWS20765.1"/>
    <property type="molecule type" value="Genomic_DNA"/>
</dbReference>
<dbReference type="CDD" id="cd00037">
    <property type="entry name" value="CLECT"/>
    <property type="match status" value="1"/>
</dbReference>
<name>A0A443RZR4_9ACAR</name>
<evidence type="ECO:0000313" key="2">
    <source>
        <dbReference type="EMBL" id="RWS20765.1"/>
    </source>
</evidence>
<keyword evidence="3" id="KW-1185">Reference proteome</keyword>
<dbReference type="InterPro" id="IPR016186">
    <property type="entry name" value="C-type_lectin-like/link_sf"/>
</dbReference>
<dbReference type="InterPro" id="IPR050111">
    <property type="entry name" value="C-type_lectin/snaclec_domain"/>
</dbReference>
<protein>
    <submittedName>
        <fullName evidence="2">Ladderlectin-like protein</fullName>
    </submittedName>
</protein>
<organism evidence="2 3">
    <name type="scientific">Leptotrombidium deliense</name>
    <dbReference type="NCBI Taxonomy" id="299467"/>
    <lineage>
        <taxon>Eukaryota</taxon>
        <taxon>Metazoa</taxon>
        <taxon>Ecdysozoa</taxon>
        <taxon>Arthropoda</taxon>
        <taxon>Chelicerata</taxon>
        <taxon>Arachnida</taxon>
        <taxon>Acari</taxon>
        <taxon>Acariformes</taxon>
        <taxon>Trombidiformes</taxon>
        <taxon>Prostigmata</taxon>
        <taxon>Anystina</taxon>
        <taxon>Parasitengona</taxon>
        <taxon>Trombiculoidea</taxon>
        <taxon>Trombiculidae</taxon>
        <taxon>Leptotrombidium</taxon>
    </lineage>
</organism>
<evidence type="ECO:0000259" key="1">
    <source>
        <dbReference type="PROSITE" id="PS50041"/>
    </source>
</evidence>
<dbReference type="Pfam" id="PF00059">
    <property type="entry name" value="Lectin_C"/>
    <property type="match status" value="1"/>
</dbReference>
<dbReference type="SMART" id="SM00034">
    <property type="entry name" value="CLECT"/>
    <property type="match status" value="1"/>
</dbReference>
<reference evidence="2 3" key="1">
    <citation type="journal article" date="2018" name="Gigascience">
        <title>Genomes of trombidid mites reveal novel predicted allergens and laterally-transferred genes associated with secondary metabolism.</title>
        <authorList>
            <person name="Dong X."/>
            <person name="Chaisiri K."/>
            <person name="Xia D."/>
            <person name="Armstrong S.D."/>
            <person name="Fang Y."/>
            <person name="Donnelly M.J."/>
            <person name="Kadowaki T."/>
            <person name="McGarry J.W."/>
            <person name="Darby A.C."/>
            <person name="Makepeace B.L."/>
        </authorList>
    </citation>
    <scope>NUCLEOTIDE SEQUENCE [LARGE SCALE GENOMIC DNA]</scope>
    <source>
        <strain evidence="2">UoL-UT</strain>
    </source>
</reference>
<comment type="caution">
    <text evidence="2">The sequence shown here is derived from an EMBL/GenBank/DDBJ whole genome shotgun (WGS) entry which is preliminary data.</text>
</comment>
<gene>
    <name evidence="2" type="ORF">B4U80_12012</name>
</gene>
<dbReference type="VEuPathDB" id="VectorBase:LDEU011275"/>
<dbReference type="Proteomes" id="UP000288716">
    <property type="component" value="Unassembled WGS sequence"/>
</dbReference>
<dbReference type="InterPro" id="IPR016187">
    <property type="entry name" value="CTDL_fold"/>
</dbReference>
<dbReference type="Gene3D" id="3.10.100.10">
    <property type="entry name" value="Mannose-Binding Protein A, subunit A"/>
    <property type="match status" value="1"/>
</dbReference>
<feature type="domain" description="C-type lectin" evidence="1">
    <location>
        <begin position="63"/>
        <end position="177"/>
    </location>
</feature>
<sequence length="181" mass="20878">ALNGDVVIQTNETEFITPKNTRREDYDVTTANQFTRNESVYETTSMYPTAKKTGECPDGWARFENKCYMKGDRLTSFSDRLKECISLGASILTINSKEENQFITDTFPETQWIGVMRLTGADVFIRFEPTGHLSYLMYTQWRIGEPNNLFAKENCVELNRGFWNDVPCDYHLSGICQKYVS</sequence>
<dbReference type="SUPFAM" id="SSF56436">
    <property type="entry name" value="C-type lectin-like"/>
    <property type="match status" value="1"/>
</dbReference>
<feature type="non-terminal residue" evidence="2">
    <location>
        <position position="1"/>
    </location>
</feature>
<accession>A0A443RZR4</accession>
<dbReference type="PANTHER" id="PTHR22803">
    <property type="entry name" value="MANNOSE, PHOSPHOLIPASE, LECTIN RECEPTOR RELATED"/>
    <property type="match status" value="1"/>
</dbReference>